<evidence type="ECO:0000313" key="2">
    <source>
        <dbReference type="Proteomes" id="UP000001296"/>
    </source>
</evidence>
<gene>
    <name evidence="1" type="ordered locus">STHERM_c12080</name>
</gene>
<dbReference type="PaxDb" id="665571-STHERM_c12080"/>
<reference key="1">
    <citation type="submission" date="2009-08" db="EMBL/GenBank/DDBJ databases">
        <title>The genome sequence of Spirochaeta thermophila DSM6192.</title>
        <authorList>
            <person name="Angelov A."/>
            <person name="Mientus M."/>
            <person name="Wittenberg S."/>
            <person name="Lehmann R."/>
            <person name="Liesegang H."/>
            <person name="Daniel R."/>
            <person name="Liebl W."/>
        </authorList>
    </citation>
    <scope>NUCLEOTIDE SEQUENCE</scope>
    <source>
        <strain>DSM 6192</strain>
    </source>
</reference>
<reference evidence="1 2" key="2">
    <citation type="journal article" date="2010" name="J. Bacteriol.">
        <title>Genome sequence of the polysaccharide-degrading, thermophilic anaerobe Spirochaeta thermophila DSM 6192.</title>
        <authorList>
            <person name="Angelov A."/>
            <person name="Liebl S."/>
            <person name="Ballschmiter M."/>
            <person name="Bomeke M."/>
            <person name="Lehmann R."/>
            <person name="Liesegang H."/>
            <person name="Daniel R."/>
            <person name="Liebl W."/>
        </authorList>
    </citation>
    <scope>NUCLEOTIDE SEQUENCE [LARGE SCALE GENOMIC DNA]</scope>
    <source>
        <strain evidence="2">ATCC 49972 / DSM 6192 / RI 19.B1</strain>
    </source>
</reference>
<dbReference type="HOGENOM" id="CLU_121454_0_0_12"/>
<name>E0RT12_WINT6</name>
<evidence type="ECO:0000313" key="1">
    <source>
        <dbReference type="EMBL" id="ADN02149.1"/>
    </source>
</evidence>
<dbReference type="AlphaFoldDB" id="E0RT12"/>
<dbReference type="EMBL" id="CP001698">
    <property type="protein sequence ID" value="ADN02149.1"/>
    <property type="molecule type" value="Genomic_DNA"/>
</dbReference>
<protein>
    <submittedName>
        <fullName evidence="1">Uncharacterized protein</fullName>
    </submittedName>
</protein>
<sequence>MKGRDVARYYYFCASLPLLQFESEPPFSETQFLVLAAQHLTPEDRAVLLAALDEREETDHPLVLRIREWMKGVHNNLALLRGQRLGVNGLSWTRGMVDGYYAERVKSVFQHESPTGKQDAYDRMVWEFLEECGAGHAFDLESLIVYALKLRLLAARAERTEERGSDIFDRVFQHLRTQDIVEKLPFGERQ</sequence>
<dbReference type="Proteomes" id="UP000001296">
    <property type="component" value="Chromosome"/>
</dbReference>
<dbReference type="KEGG" id="sta:STHERM_c12080"/>
<organism evidence="1 2">
    <name type="scientific">Winmispira thermophila (strain ATCC 49972 / DSM 6192 / RI 19.B1)</name>
    <name type="common">Spirochaeta thermophila</name>
    <dbReference type="NCBI Taxonomy" id="665571"/>
    <lineage>
        <taxon>Bacteria</taxon>
        <taxon>Pseudomonadati</taxon>
        <taxon>Spirochaetota</taxon>
        <taxon>Spirochaetia</taxon>
        <taxon>Winmispirales</taxon>
        <taxon>Winmispiraceae</taxon>
        <taxon>Winmispira</taxon>
    </lineage>
</organism>
<accession>E0RT12</accession>
<proteinExistence type="predicted"/>